<protein>
    <submittedName>
        <fullName evidence="2">Uncharacterized protein</fullName>
    </submittedName>
</protein>
<feature type="compositionally biased region" description="Basic and acidic residues" evidence="1">
    <location>
        <begin position="11"/>
        <end position="20"/>
    </location>
</feature>
<name>A0ABV0S4Y5_9TELE</name>
<organism evidence="2 3">
    <name type="scientific">Xenoophorus captivus</name>
    <dbReference type="NCBI Taxonomy" id="1517983"/>
    <lineage>
        <taxon>Eukaryota</taxon>
        <taxon>Metazoa</taxon>
        <taxon>Chordata</taxon>
        <taxon>Craniata</taxon>
        <taxon>Vertebrata</taxon>
        <taxon>Euteleostomi</taxon>
        <taxon>Actinopterygii</taxon>
        <taxon>Neopterygii</taxon>
        <taxon>Teleostei</taxon>
        <taxon>Neoteleostei</taxon>
        <taxon>Acanthomorphata</taxon>
        <taxon>Ovalentaria</taxon>
        <taxon>Atherinomorphae</taxon>
        <taxon>Cyprinodontiformes</taxon>
        <taxon>Goodeidae</taxon>
        <taxon>Xenoophorus</taxon>
    </lineage>
</organism>
<reference evidence="2 3" key="1">
    <citation type="submission" date="2021-06" db="EMBL/GenBank/DDBJ databases">
        <authorList>
            <person name="Palmer J.M."/>
        </authorList>
    </citation>
    <scope>NUCLEOTIDE SEQUENCE [LARGE SCALE GENOMIC DNA]</scope>
    <source>
        <strain evidence="2 3">XC_2019</strain>
        <tissue evidence="2">Muscle</tissue>
    </source>
</reference>
<accession>A0ABV0S4Y5</accession>
<keyword evidence="3" id="KW-1185">Reference proteome</keyword>
<dbReference type="Proteomes" id="UP001434883">
    <property type="component" value="Unassembled WGS sequence"/>
</dbReference>
<dbReference type="EMBL" id="JAHRIN010068590">
    <property type="protein sequence ID" value="MEQ2215635.1"/>
    <property type="molecule type" value="Genomic_DNA"/>
</dbReference>
<comment type="caution">
    <text evidence="2">The sequence shown here is derived from an EMBL/GenBank/DDBJ whole genome shotgun (WGS) entry which is preliminary data.</text>
</comment>
<evidence type="ECO:0000256" key="1">
    <source>
        <dbReference type="SAM" id="MobiDB-lite"/>
    </source>
</evidence>
<gene>
    <name evidence="2" type="ORF">XENOCAPTIV_003604</name>
</gene>
<evidence type="ECO:0000313" key="2">
    <source>
        <dbReference type="EMBL" id="MEQ2215635.1"/>
    </source>
</evidence>
<feature type="region of interest" description="Disordered" evidence="1">
    <location>
        <begin position="1"/>
        <end position="26"/>
    </location>
</feature>
<proteinExistence type="predicted"/>
<sequence>MQARRSGGQRKHPEGWHENSHFSLPRTHRLTNRHADAGVCASSAQSQRKQTDWLFLTGCTHTYSYTAVQLCFTLINAAAKTMTFKENGKCDV</sequence>
<evidence type="ECO:0000313" key="3">
    <source>
        <dbReference type="Proteomes" id="UP001434883"/>
    </source>
</evidence>